<evidence type="ECO:0000256" key="2">
    <source>
        <dbReference type="ARBA" id="ARBA00008608"/>
    </source>
</evidence>
<dbReference type="Pfam" id="PF18072">
    <property type="entry name" value="FGAR-AT_linker"/>
    <property type="match status" value="1"/>
</dbReference>
<dbReference type="CDD" id="cd02203">
    <property type="entry name" value="PurL_repeat1"/>
    <property type="match status" value="1"/>
</dbReference>
<dbReference type="CDD" id="cd01740">
    <property type="entry name" value="GATase1_FGAR_AT"/>
    <property type="match status" value="1"/>
</dbReference>
<evidence type="ECO:0000259" key="11">
    <source>
        <dbReference type="Pfam" id="PF02769"/>
    </source>
</evidence>
<evidence type="ECO:0000256" key="4">
    <source>
        <dbReference type="ARBA" id="ARBA00022723"/>
    </source>
</evidence>
<keyword evidence="4 10" id="KW-0479">Metal-binding</keyword>
<sequence>MPALQHFYRRVGPDIEYCFNIQTTEPLTPYEMGVLKWLLTETFEPGSFGESTLLVSSESANSNSRLLEVGPRMNFETAWSTNAVAICYACGLIKITRIERSRRYVVPSGVDSVQFLTTNHDRMTECAYPEPLITFETGIEPESVYEVRLIEEGIKALEEINHELGLGMDEWDLKFYYDLFVNKIGRNPTNVECFQLGQANSEHSRHWFFRGKLVINGHTLSQTLFQIIKAPLKANPSNSLIAFKDNSSAIRGFPINTIIPKFPGRCSPFVAQFCLYHLIFTAETHNFPSGVAPFPGAETGTGGRIRDVHATGRGALMVAGTAGYCTGNLNIPDFPIPGENNEFKYPGNLADPLTILIEESNGASDYGNKIGEPVIQGYTRTFGQVVPGGERREWVKPIMFTGGIGQIDDRHIKKQEPKKGMLIVQIGGPAYRIGLGGGSASSMLAGENIAELDFNAVQRGDAEMENKVNRVIRACVEMGDQNPILSIHDQGAGGPCNVLTELVEPAGGRIEIRKIQVGDQTMSVLEIWGAEYQERNALLIDSARFDEFQTICKREKVNCECLGEITGEGRIVVHDERDDSTPVDLDLNQILSNMPQKTFRLEKISPELKPLDLPANLSVPAALELIFRLPSVGSKGYLVHKVDRSVTGLIAQQQCCGPLQLPVSDVAVIAQSHFSLTGGAIAVGEQPIKMLVNPAAGARMAVAEALTNIVWARIITQIKCSVNWMWAAKLAGEGASLYDAAVAAMDLMTKLAIAADGGKDSLSMAADVSGETVKAPGEMVISAYAPVPDITNVVTPDIKRPGESKLMLLDLAPLKSRLGGSALAQAFGQIGNESPDVDYPDLLARAFWAVQMLIEEGLILAGHDVSDGGLITSLAEMAMSGNCGITIELPWSKDAISLLFSEELRLVIEFLPERQEEINVILTKFGVPRWILGNTSHEKKVMINHYGETILNVSLSTLLNWWETTSDRLEQEQMNPELARIQVENHDRPGPDYKLTFVPEPTPPAILEQQKKHKVAILREEGTNGDREMTSAFFLAGFEPWDVTMTDLLKGVVSLDRFRGLVFPGGFSFADVLDAGKGLAGIIRFNPKLKKMFDWFYHRPDTFSLGVCNGCQLSALLGWVPWQGIEEVKQPRFIRNQSGKFESRWPSVRIQESPSLMLKGMEGSILGIWVAHGEGHLHFPDPQIWTETLEQNLAPIMFVDDDGTPTQRYPFNPNGSPLGITALCSPDGRHLAMMPHPERAFLTWQWPFLPEDWKTNLKASPWLKMFQNAREWCEQN</sequence>
<evidence type="ECO:0000256" key="7">
    <source>
        <dbReference type="ARBA" id="ARBA00022840"/>
    </source>
</evidence>
<protein>
    <recommendedName>
        <fullName evidence="10">Phosphoribosylformylglycinamidine synthase</fullName>
        <shortName evidence="10">FGAM synthase</shortName>
        <shortName evidence="10">FGAMS</shortName>
        <ecNumber evidence="10">6.3.5.3</ecNumber>
    </recommendedName>
    <alternativeName>
        <fullName evidence="10">Formylglycinamide ribonucleotide amidotransferase</fullName>
        <shortName evidence="10">FGAR amidotransferase</shortName>
        <shortName evidence="10">FGAR-AT</shortName>
    </alternativeName>
</protein>
<dbReference type="InterPro" id="IPR036676">
    <property type="entry name" value="PurM-like_C_sf"/>
</dbReference>
<dbReference type="AlphaFoldDB" id="A0A2H0YWJ6"/>
<dbReference type="GO" id="GO:0005737">
    <property type="term" value="C:cytoplasm"/>
    <property type="evidence" value="ECO:0007669"/>
    <property type="project" value="UniProtKB-SubCell"/>
</dbReference>
<evidence type="ECO:0000259" key="14">
    <source>
        <dbReference type="Pfam" id="PF22689"/>
    </source>
</evidence>
<organism evidence="15 16">
    <name type="scientific">Candidatus Kerfeldbacteria bacterium CG08_land_8_20_14_0_20_40_16</name>
    <dbReference type="NCBI Taxonomy" id="2014244"/>
    <lineage>
        <taxon>Bacteria</taxon>
        <taxon>Candidatus Kerfeldiibacteriota</taxon>
    </lineage>
</organism>
<keyword evidence="5 10" id="KW-0547">Nucleotide-binding</keyword>
<evidence type="ECO:0000256" key="6">
    <source>
        <dbReference type="ARBA" id="ARBA00022755"/>
    </source>
</evidence>
<dbReference type="NCBIfam" id="NF003672">
    <property type="entry name" value="PRK05297.1"/>
    <property type="match status" value="1"/>
</dbReference>
<dbReference type="InterPro" id="IPR010918">
    <property type="entry name" value="PurM-like_C_dom"/>
</dbReference>
<dbReference type="Pfam" id="PF13507">
    <property type="entry name" value="GATase_5"/>
    <property type="match status" value="1"/>
</dbReference>
<comment type="catalytic activity">
    <reaction evidence="10">
        <text>N(2)-formyl-N(1)-(5-phospho-beta-D-ribosyl)glycinamide + L-glutamine + ATP + H2O = 2-formamido-N(1)-(5-O-phospho-beta-D-ribosyl)acetamidine + L-glutamate + ADP + phosphate + H(+)</text>
        <dbReference type="Rhea" id="RHEA:17129"/>
        <dbReference type="ChEBI" id="CHEBI:15377"/>
        <dbReference type="ChEBI" id="CHEBI:15378"/>
        <dbReference type="ChEBI" id="CHEBI:29985"/>
        <dbReference type="ChEBI" id="CHEBI:30616"/>
        <dbReference type="ChEBI" id="CHEBI:43474"/>
        <dbReference type="ChEBI" id="CHEBI:58359"/>
        <dbReference type="ChEBI" id="CHEBI:147286"/>
        <dbReference type="ChEBI" id="CHEBI:147287"/>
        <dbReference type="ChEBI" id="CHEBI:456216"/>
        <dbReference type="EC" id="6.3.5.3"/>
    </reaction>
</comment>
<keyword evidence="7 10" id="KW-0067">ATP-binding</keyword>
<dbReference type="CDD" id="cd02204">
    <property type="entry name" value="PurL_repeat2"/>
    <property type="match status" value="1"/>
</dbReference>
<feature type="binding site" evidence="10">
    <location>
        <position position="708"/>
    </location>
    <ligand>
        <name>Mg(2+)</name>
        <dbReference type="ChEBI" id="CHEBI:18420"/>
    </ligand>
</feature>
<feature type="binding site" evidence="10">
    <location>
        <position position="866"/>
    </location>
    <ligand>
        <name>ATP</name>
        <dbReference type="ChEBI" id="CHEBI:30616"/>
    </ligand>
</feature>
<dbReference type="InterPro" id="IPR029062">
    <property type="entry name" value="Class_I_gatase-like"/>
</dbReference>
<dbReference type="EMBL" id="PEXU01000030">
    <property type="protein sequence ID" value="PIS42659.1"/>
    <property type="molecule type" value="Genomic_DNA"/>
</dbReference>
<dbReference type="InterPro" id="IPR010073">
    <property type="entry name" value="PurL_large"/>
</dbReference>
<dbReference type="NCBIfam" id="TIGR01735">
    <property type="entry name" value="FGAM_synt"/>
    <property type="match status" value="1"/>
</dbReference>
<evidence type="ECO:0000256" key="3">
    <source>
        <dbReference type="ARBA" id="ARBA00022598"/>
    </source>
</evidence>
<feature type="active site" evidence="10">
    <location>
        <position position="1238"/>
    </location>
</feature>
<gene>
    <name evidence="10 15" type="primary">purL</name>
    <name evidence="15" type="ORF">COT24_02580</name>
</gene>
<feature type="domain" description="Phosphoribosylformylglycinamidine synthase N-terminal" evidence="13">
    <location>
        <begin position="16"/>
        <end position="129"/>
    </location>
</feature>
<evidence type="ECO:0000313" key="15">
    <source>
        <dbReference type="EMBL" id="PIS42659.1"/>
    </source>
</evidence>
<feature type="active site" description="Nucleophile" evidence="10">
    <location>
        <position position="1108"/>
    </location>
</feature>
<comment type="pathway">
    <text evidence="1 10">Purine metabolism; IMP biosynthesis via de novo pathway; 5-amino-1-(5-phospho-D-ribosyl)imidazole from N(2)-formyl-N(1)-(5-phospho-D-ribosyl)glycinamide: step 1/2.</text>
</comment>
<comment type="similarity">
    <text evidence="2 10">In the N-terminal section; belongs to the FGAMS family.</text>
</comment>
<dbReference type="FunFam" id="3.90.650.10:FF:000024">
    <property type="entry name" value="Phosphoribosylformylglycinamidine synthase"/>
    <property type="match status" value="1"/>
</dbReference>
<dbReference type="SUPFAM" id="SSF52317">
    <property type="entry name" value="Class I glutamine amidotransferase-like"/>
    <property type="match status" value="1"/>
</dbReference>
<evidence type="ECO:0000256" key="9">
    <source>
        <dbReference type="ARBA" id="ARBA00022962"/>
    </source>
</evidence>
<dbReference type="FunFam" id="3.30.1330.10:FF:000007">
    <property type="entry name" value="Phosphoribosylformylglycinamidine synthase, putative"/>
    <property type="match status" value="1"/>
</dbReference>
<comment type="function">
    <text evidence="10">Phosphoribosylformylglycinamidine synthase involved in the purines biosynthetic pathway. Catalyzes the ATP-dependent conversion of formylglycinamide ribonucleotide (FGAR) and glutamine to yield formylglycinamidine ribonucleotide (FGAM) and glutamate.</text>
</comment>
<dbReference type="UniPathway" id="UPA00074">
    <property type="reaction ID" value="UER00128"/>
</dbReference>
<dbReference type="Gene3D" id="3.90.650.10">
    <property type="entry name" value="PurM-like C-terminal domain"/>
    <property type="match status" value="2"/>
</dbReference>
<dbReference type="Gene3D" id="3.40.50.880">
    <property type="match status" value="1"/>
</dbReference>
<dbReference type="SUPFAM" id="SSF55326">
    <property type="entry name" value="PurM N-terminal domain-like"/>
    <property type="match status" value="2"/>
</dbReference>
<keyword evidence="3 10" id="KW-0436">Ligase</keyword>
<proteinExistence type="inferred from homology"/>
<accession>A0A2H0YWJ6</accession>
<comment type="caution">
    <text evidence="15">The sequence shown here is derived from an EMBL/GenBank/DDBJ whole genome shotgun (WGS) entry which is preliminary data.</text>
</comment>
<dbReference type="Pfam" id="PF02769">
    <property type="entry name" value="AIRS_C"/>
    <property type="match status" value="2"/>
</dbReference>
<dbReference type="SMART" id="SM01211">
    <property type="entry name" value="GATase_5"/>
    <property type="match status" value="1"/>
</dbReference>
<reference evidence="15 16" key="1">
    <citation type="submission" date="2017-09" db="EMBL/GenBank/DDBJ databases">
        <title>Depth-based differentiation of microbial function through sediment-hosted aquifers and enrichment of novel symbionts in the deep terrestrial subsurface.</title>
        <authorList>
            <person name="Probst A.J."/>
            <person name="Ladd B."/>
            <person name="Jarett J.K."/>
            <person name="Geller-Mcgrath D.E."/>
            <person name="Sieber C.M."/>
            <person name="Emerson J.B."/>
            <person name="Anantharaman K."/>
            <person name="Thomas B.C."/>
            <person name="Malmstrom R."/>
            <person name="Stieglmeier M."/>
            <person name="Klingl A."/>
            <person name="Woyke T."/>
            <person name="Ryan C.M."/>
            <person name="Banfield J.F."/>
        </authorList>
    </citation>
    <scope>NUCLEOTIDE SEQUENCE [LARGE SCALE GENOMIC DNA]</scope>
    <source>
        <strain evidence="15">CG08_land_8_20_14_0_20_40_16</strain>
    </source>
</reference>
<keyword evidence="8 10" id="KW-0460">Magnesium</keyword>
<evidence type="ECO:0000259" key="12">
    <source>
        <dbReference type="Pfam" id="PF18072"/>
    </source>
</evidence>
<dbReference type="SUPFAM" id="SSF82697">
    <property type="entry name" value="PurS-like"/>
    <property type="match status" value="1"/>
</dbReference>
<feature type="active site" evidence="10">
    <location>
        <position position="1236"/>
    </location>
</feature>
<dbReference type="PANTHER" id="PTHR10099">
    <property type="entry name" value="PHOSPHORIBOSYLFORMYLGLYCINAMIDINE SYNTHASE"/>
    <property type="match status" value="1"/>
</dbReference>
<dbReference type="InterPro" id="IPR055181">
    <property type="entry name" value="FGAR-AT_PurM_N-like"/>
</dbReference>
<dbReference type="InterPro" id="IPR036921">
    <property type="entry name" value="PurM-like_N_sf"/>
</dbReference>
<keyword evidence="10" id="KW-0963">Cytoplasm</keyword>
<evidence type="ECO:0000256" key="5">
    <source>
        <dbReference type="ARBA" id="ARBA00022741"/>
    </source>
</evidence>
<evidence type="ECO:0000259" key="13">
    <source>
        <dbReference type="Pfam" id="PF18076"/>
    </source>
</evidence>
<dbReference type="GO" id="GO:0004642">
    <property type="term" value="F:phosphoribosylformylglycinamidine synthase activity"/>
    <property type="evidence" value="ECO:0007669"/>
    <property type="project" value="UniProtKB-UniRule"/>
</dbReference>
<dbReference type="HAMAP" id="MF_00419">
    <property type="entry name" value="PurL_1"/>
    <property type="match status" value="1"/>
</dbReference>
<dbReference type="InterPro" id="IPR036604">
    <property type="entry name" value="PurS-like_sf"/>
</dbReference>
<comment type="subunit">
    <text evidence="10">Monomer.</text>
</comment>
<dbReference type="PANTHER" id="PTHR10099:SF1">
    <property type="entry name" value="PHOSPHORIBOSYLFORMYLGLYCINAMIDINE SYNTHASE"/>
    <property type="match status" value="1"/>
</dbReference>
<feature type="domain" description="PurM-like C-terminal" evidence="11">
    <location>
        <begin position="418"/>
        <end position="574"/>
    </location>
</feature>
<dbReference type="Proteomes" id="UP000231542">
    <property type="component" value="Unassembled WGS sequence"/>
</dbReference>
<feature type="domain" description="Phosphoribosylformylglycinamidine synthase linker" evidence="12">
    <location>
        <begin position="157"/>
        <end position="206"/>
    </location>
</feature>
<evidence type="ECO:0000256" key="10">
    <source>
        <dbReference type="HAMAP-Rule" id="MF_00419"/>
    </source>
</evidence>
<comment type="caution">
    <text evidence="10">Lacks conserved residue(s) required for the propagation of feature annotation.</text>
</comment>
<keyword evidence="6 10" id="KW-0658">Purine biosynthesis</keyword>
<feature type="domain" description="FGAR-AT PurM N-terminal-like" evidence="14">
    <location>
        <begin position="634"/>
        <end position="786"/>
    </location>
</feature>
<dbReference type="FunFam" id="1.10.8.750:FF:000001">
    <property type="entry name" value="Putative phosphoribosylformylglycinamidine synthase"/>
    <property type="match status" value="1"/>
</dbReference>
<feature type="binding site" evidence="10">
    <location>
        <position position="864"/>
    </location>
    <ligand>
        <name>Mg(2+)</name>
        <dbReference type="ChEBI" id="CHEBI:18420"/>
    </ligand>
</feature>
<dbReference type="GO" id="GO:0046872">
    <property type="term" value="F:metal ion binding"/>
    <property type="evidence" value="ECO:0007669"/>
    <property type="project" value="UniProtKB-KW"/>
</dbReference>
<dbReference type="EC" id="6.3.5.3" evidence="10"/>
<evidence type="ECO:0000256" key="1">
    <source>
        <dbReference type="ARBA" id="ARBA00004920"/>
    </source>
</evidence>
<dbReference type="SUPFAM" id="SSF56042">
    <property type="entry name" value="PurM C-terminal domain-like"/>
    <property type="match status" value="2"/>
</dbReference>
<dbReference type="Gene3D" id="1.10.8.750">
    <property type="entry name" value="Phosphoribosylformylglycinamidine synthase, linker domain"/>
    <property type="match status" value="1"/>
</dbReference>
<dbReference type="PROSITE" id="PS51273">
    <property type="entry name" value="GATASE_TYPE_1"/>
    <property type="match status" value="1"/>
</dbReference>
<dbReference type="Gene3D" id="3.30.1330.10">
    <property type="entry name" value="PurM-like, N-terminal domain"/>
    <property type="match status" value="2"/>
</dbReference>
<dbReference type="Pfam" id="PF22689">
    <property type="entry name" value="FGAR-AT_PurM_N-like"/>
    <property type="match status" value="1"/>
</dbReference>
<name>A0A2H0YWJ6_9BACT</name>
<dbReference type="InterPro" id="IPR041609">
    <property type="entry name" value="PurL_linker"/>
</dbReference>
<dbReference type="SUPFAM" id="SSF109736">
    <property type="entry name" value="FGAM synthase PurL, linker domain"/>
    <property type="match status" value="1"/>
</dbReference>
<keyword evidence="9 10" id="KW-0315">Glutamine amidotransferase</keyword>
<evidence type="ECO:0000313" key="16">
    <source>
        <dbReference type="Proteomes" id="UP000231542"/>
    </source>
</evidence>
<evidence type="ECO:0000256" key="8">
    <source>
        <dbReference type="ARBA" id="ARBA00022842"/>
    </source>
</evidence>
<dbReference type="GO" id="GO:0006189">
    <property type="term" value="P:'de novo' IMP biosynthetic process"/>
    <property type="evidence" value="ECO:0007669"/>
    <property type="project" value="UniProtKB-UniRule"/>
</dbReference>
<dbReference type="InterPro" id="IPR040707">
    <property type="entry name" value="FGAR-AT_N"/>
</dbReference>
<comment type="subcellular location">
    <subcellularLocation>
        <location evidence="10">Cytoplasm</location>
    </subcellularLocation>
</comment>
<dbReference type="Pfam" id="PF18076">
    <property type="entry name" value="FGAR-AT_N"/>
    <property type="match status" value="1"/>
</dbReference>
<feature type="binding site" evidence="10">
    <location>
        <position position="665"/>
    </location>
    <ligand>
        <name>Mg(2+)</name>
        <dbReference type="ChEBI" id="CHEBI:18420"/>
    </ligand>
</feature>
<feature type="binding site" evidence="10">
    <location>
        <position position="704"/>
    </location>
    <ligand>
        <name>Mg(2+)</name>
        <dbReference type="ChEBI" id="CHEBI:18420"/>
    </ligand>
</feature>
<dbReference type="GO" id="GO:0005524">
    <property type="term" value="F:ATP binding"/>
    <property type="evidence" value="ECO:0007669"/>
    <property type="project" value="UniProtKB-UniRule"/>
</dbReference>
<feature type="domain" description="PurM-like C-terminal" evidence="11">
    <location>
        <begin position="806"/>
        <end position="940"/>
    </location>
</feature>